<protein>
    <submittedName>
        <fullName evidence="3">Uncharacterized membrane protein YeiB</fullName>
    </submittedName>
</protein>
<gene>
    <name evidence="3" type="ORF">SAMN04488522_101756</name>
</gene>
<keyword evidence="1" id="KW-0472">Membrane</keyword>
<dbReference type="Proteomes" id="UP000184287">
    <property type="component" value="Unassembled WGS sequence"/>
</dbReference>
<keyword evidence="1" id="KW-1133">Transmembrane helix</keyword>
<evidence type="ECO:0000256" key="1">
    <source>
        <dbReference type="SAM" id="Phobius"/>
    </source>
</evidence>
<dbReference type="PANTHER" id="PTHR30590">
    <property type="entry name" value="INNER MEMBRANE PROTEIN"/>
    <property type="match status" value="1"/>
</dbReference>
<keyword evidence="1" id="KW-0812">Transmembrane</keyword>
<dbReference type="InterPro" id="IPR052529">
    <property type="entry name" value="Bact_Transport_Assoc"/>
</dbReference>
<dbReference type="Pfam" id="PF04235">
    <property type="entry name" value="DUF418"/>
    <property type="match status" value="1"/>
</dbReference>
<dbReference type="EMBL" id="FQUQ01000001">
    <property type="protein sequence ID" value="SHE63167.1"/>
    <property type="molecule type" value="Genomic_DNA"/>
</dbReference>
<reference evidence="4" key="1">
    <citation type="submission" date="2016-11" db="EMBL/GenBank/DDBJ databases">
        <authorList>
            <person name="Varghese N."/>
            <person name="Submissions S."/>
        </authorList>
    </citation>
    <scope>NUCLEOTIDE SEQUENCE [LARGE SCALE GENOMIC DNA]</scope>
    <source>
        <strain evidence="4">DSM 16990</strain>
    </source>
</reference>
<dbReference type="OrthoDB" id="2388539at2"/>
<evidence type="ECO:0000313" key="3">
    <source>
        <dbReference type="EMBL" id="SHE63167.1"/>
    </source>
</evidence>
<proteinExistence type="predicted"/>
<feature type="transmembrane region" description="Helical" evidence="1">
    <location>
        <begin position="272"/>
        <end position="292"/>
    </location>
</feature>
<feature type="transmembrane region" description="Helical" evidence="1">
    <location>
        <begin position="235"/>
        <end position="252"/>
    </location>
</feature>
<sequence length="380" mass="42560">MQTIQQSRSLAPDLARGFMLLLIAMAYTDAHLSDWGTPALETQNDSIPEQTAISIKTLFRDNRAYPMFAFLFGYGSVLLFQKLERSNLSNKLISKRFRKRAFWLIVFGFFHSVFVFSYEILAPYGIALLITAPLLFKTDYRLQKTLKILIPIFIILLIGVGFMYAAPPEMYDNESYGMPADSYWEMVTNGLKNFPMSVLMVLGYPIIPVMIMGMLAARIQLLDNKAAHLVLLKKISRIGISVSIIGAVPLLLKELHFWQPVYEMEALAHTLHLISGAFGGVGYAALFGIITYQLQHSTGIITQAVAALGKRSLTGYLLQSTLIMLLMSSFSGNLGKKLSDFQSALLGFTVWLGVVLFAYVLERRNMPGPFDSLLRKLANR</sequence>
<feature type="transmembrane region" description="Helical" evidence="1">
    <location>
        <begin position="313"/>
        <end position="331"/>
    </location>
</feature>
<feature type="transmembrane region" description="Helical" evidence="1">
    <location>
        <begin position="194"/>
        <end position="215"/>
    </location>
</feature>
<feature type="transmembrane region" description="Helical" evidence="1">
    <location>
        <begin position="103"/>
        <end position="136"/>
    </location>
</feature>
<feature type="domain" description="DUF418" evidence="2">
    <location>
        <begin position="216"/>
        <end position="379"/>
    </location>
</feature>
<dbReference type="STRING" id="288992.SAMN04488522_101756"/>
<keyword evidence="4" id="KW-1185">Reference proteome</keyword>
<evidence type="ECO:0000259" key="2">
    <source>
        <dbReference type="Pfam" id="PF04235"/>
    </source>
</evidence>
<feature type="transmembrane region" description="Helical" evidence="1">
    <location>
        <begin position="64"/>
        <end position="83"/>
    </location>
</feature>
<feature type="transmembrane region" description="Helical" evidence="1">
    <location>
        <begin position="148"/>
        <end position="166"/>
    </location>
</feature>
<name>A0A1M4V2Q7_9SPHI</name>
<organism evidence="3 4">
    <name type="scientific">Pedobacter caeni</name>
    <dbReference type="NCBI Taxonomy" id="288992"/>
    <lineage>
        <taxon>Bacteria</taxon>
        <taxon>Pseudomonadati</taxon>
        <taxon>Bacteroidota</taxon>
        <taxon>Sphingobacteriia</taxon>
        <taxon>Sphingobacteriales</taxon>
        <taxon>Sphingobacteriaceae</taxon>
        <taxon>Pedobacter</taxon>
    </lineage>
</organism>
<dbReference type="PANTHER" id="PTHR30590:SF2">
    <property type="entry name" value="INNER MEMBRANE PROTEIN"/>
    <property type="match status" value="1"/>
</dbReference>
<dbReference type="AlphaFoldDB" id="A0A1M4V2Q7"/>
<feature type="transmembrane region" description="Helical" evidence="1">
    <location>
        <begin position="343"/>
        <end position="361"/>
    </location>
</feature>
<evidence type="ECO:0000313" key="4">
    <source>
        <dbReference type="Proteomes" id="UP000184287"/>
    </source>
</evidence>
<dbReference type="InterPro" id="IPR007349">
    <property type="entry name" value="DUF418"/>
</dbReference>
<dbReference type="RefSeq" id="WP_073227574.1">
    <property type="nucleotide sequence ID" value="NZ_FQUQ01000001.1"/>
</dbReference>
<accession>A0A1M4V2Q7</accession>